<evidence type="ECO:0000259" key="14">
    <source>
        <dbReference type="Pfam" id="PF07715"/>
    </source>
</evidence>
<evidence type="ECO:0000256" key="3">
    <source>
        <dbReference type="ARBA" id="ARBA00022448"/>
    </source>
</evidence>
<comment type="similarity">
    <text evidence="2 10 11">Belongs to the TonB-dependent receptor family.</text>
</comment>
<evidence type="ECO:0000313" key="16">
    <source>
        <dbReference type="Proteomes" id="UP000630528"/>
    </source>
</evidence>
<keyword evidence="5 10" id="KW-0812">Transmembrane</keyword>
<dbReference type="GO" id="GO:0015344">
    <property type="term" value="F:siderophore uptake transmembrane transporter activity"/>
    <property type="evidence" value="ECO:0007669"/>
    <property type="project" value="TreeGrafter"/>
</dbReference>
<evidence type="ECO:0000256" key="9">
    <source>
        <dbReference type="ARBA" id="ARBA00023237"/>
    </source>
</evidence>
<proteinExistence type="inferred from homology"/>
<protein>
    <submittedName>
        <fullName evidence="15">TonB-dependent receptor</fullName>
    </submittedName>
</protein>
<dbReference type="Pfam" id="PF00593">
    <property type="entry name" value="TonB_dep_Rec_b-barrel"/>
    <property type="match status" value="1"/>
</dbReference>
<feature type="domain" description="TonB-dependent receptor plug" evidence="14">
    <location>
        <begin position="47"/>
        <end position="155"/>
    </location>
</feature>
<dbReference type="Proteomes" id="UP000630528">
    <property type="component" value="Unassembled WGS sequence"/>
</dbReference>
<dbReference type="InterPro" id="IPR012910">
    <property type="entry name" value="Plug_dom"/>
</dbReference>
<dbReference type="Pfam" id="PF07715">
    <property type="entry name" value="Plug"/>
    <property type="match status" value="1"/>
</dbReference>
<evidence type="ECO:0000256" key="8">
    <source>
        <dbReference type="ARBA" id="ARBA00023170"/>
    </source>
</evidence>
<dbReference type="InterPro" id="IPR039426">
    <property type="entry name" value="TonB-dep_rcpt-like"/>
</dbReference>
<evidence type="ECO:0000256" key="5">
    <source>
        <dbReference type="ARBA" id="ARBA00022692"/>
    </source>
</evidence>
<dbReference type="AlphaFoldDB" id="A0A934TS22"/>
<dbReference type="PANTHER" id="PTHR30069:SF27">
    <property type="entry name" value="BLL4766 PROTEIN"/>
    <property type="match status" value="1"/>
</dbReference>
<evidence type="ECO:0000256" key="7">
    <source>
        <dbReference type="ARBA" id="ARBA00023136"/>
    </source>
</evidence>
<comment type="subcellular location">
    <subcellularLocation>
        <location evidence="1 10">Cell outer membrane</location>
        <topology evidence="1 10">Multi-pass membrane protein</topology>
    </subcellularLocation>
</comment>
<dbReference type="InterPro" id="IPR036942">
    <property type="entry name" value="Beta-barrel_TonB_sf"/>
</dbReference>
<dbReference type="SUPFAM" id="SSF56935">
    <property type="entry name" value="Porins"/>
    <property type="match status" value="1"/>
</dbReference>
<keyword evidence="7 10" id="KW-0472">Membrane</keyword>
<dbReference type="GO" id="GO:0044718">
    <property type="term" value="P:siderophore transmembrane transport"/>
    <property type="evidence" value="ECO:0007669"/>
    <property type="project" value="TreeGrafter"/>
</dbReference>
<evidence type="ECO:0000256" key="2">
    <source>
        <dbReference type="ARBA" id="ARBA00009810"/>
    </source>
</evidence>
<dbReference type="PANTHER" id="PTHR30069">
    <property type="entry name" value="TONB-DEPENDENT OUTER MEMBRANE RECEPTOR"/>
    <property type="match status" value="1"/>
</dbReference>
<dbReference type="EMBL" id="JAEPWM010000003">
    <property type="protein sequence ID" value="MBK6006368.1"/>
    <property type="molecule type" value="Genomic_DNA"/>
</dbReference>
<evidence type="ECO:0000256" key="6">
    <source>
        <dbReference type="ARBA" id="ARBA00023077"/>
    </source>
</evidence>
<reference evidence="15" key="1">
    <citation type="journal article" date="2012" name="J. Microbiol. Biotechnol.">
        <title>Ramlibacter ginsenosidimutans sp. nov., with ginsenoside-converting activity.</title>
        <authorList>
            <person name="Wang L."/>
            <person name="An D.S."/>
            <person name="Kim S.G."/>
            <person name="Jin F.X."/>
            <person name="Kim S.C."/>
            <person name="Lee S.T."/>
            <person name="Im W.T."/>
        </authorList>
    </citation>
    <scope>NUCLEOTIDE SEQUENCE</scope>
    <source>
        <strain evidence="15">KACC 17527</strain>
    </source>
</reference>
<evidence type="ECO:0000256" key="4">
    <source>
        <dbReference type="ARBA" id="ARBA00022452"/>
    </source>
</evidence>
<dbReference type="InterPro" id="IPR037066">
    <property type="entry name" value="Plug_dom_sf"/>
</dbReference>
<feature type="signal peptide" evidence="12">
    <location>
        <begin position="1"/>
        <end position="28"/>
    </location>
</feature>
<keyword evidence="6 11" id="KW-0798">TonB box</keyword>
<evidence type="ECO:0000259" key="13">
    <source>
        <dbReference type="Pfam" id="PF00593"/>
    </source>
</evidence>
<dbReference type="Gene3D" id="2.40.170.20">
    <property type="entry name" value="TonB-dependent receptor, beta-barrel domain"/>
    <property type="match status" value="1"/>
</dbReference>
<dbReference type="Gene3D" id="2.170.130.10">
    <property type="entry name" value="TonB-dependent receptor, plug domain"/>
    <property type="match status" value="1"/>
</dbReference>
<dbReference type="InterPro" id="IPR000531">
    <property type="entry name" value="Beta-barrel_TonB"/>
</dbReference>
<dbReference type="CDD" id="cd01347">
    <property type="entry name" value="ligand_gated_channel"/>
    <property type="match status" value="1"/>
</dbReference>
<keyword evidence="12" id="KW-0732">Signal</keyword>
<evidence type="ECO:0000313" key="15">
    <source>
        <dbReference type="EMBL" id="MBK6006368.1"/>
    </source>
</evidence>
<organism evidence="15 16">
    <name type="scientific">Ramlibacter ginsenosidimutans</name>
    <dbReference type="NCBI Taxonomy" id="502333"/>
    <lineage>
        <taxon>Bacteria</taxon>
        <taxon>Pseudomonadati</taxon>
        <taxon>Pseudomonadota</taxon>
        <taxon>Betaproteobacteria</taxon>
        <taxon>Burkholderiales</taxon>
        <taxon>Comamonadaceae</taxon>
        <taxon>Ramlibacter</taxon>
    </lineage>
</organism>
<feature type="chain" id="PRO_5037205585" evidence="12">
    <location>
        <begin position="29"/>
        <end position="644"/>
    </location>
</feature>
<evidence type="ECO:0000256" key="11">
    <source>
        <dbReference type="RuleBase" id="RU003357"/>
    </source>
</evidence>
<evidence type="ECO:0000256" key="1">
    <source>
        <dbReference type="ARBA" id="ARBA00004571"/>
    </source>
</evidence>
<sequence>MKRNVQTPRARACLLAAIASLSTTPLLAQQTLPETHVTATRFSEPASTLPLGVSVITADQIRASGATTVNDAIVRLLGVPGRQDLFNGGDTGIDLRGFGTTADQNQVVVLDGIRLSESDLSSPRLAGIPIESIESIEVLRGSGAVLYGEGATGGVIVITTKAGAGKQRASGATVYAAGGSDGLADVRASGTAATANGFVLDANAQQRRTDGWRHNSASKSDGGSLTGQWSNGWLRLGASAAQDHLAARLPGALTADQYAADPKQTTTPNDHVSIRNDRAALFAQADVGQWQLAFDAAQRQKELRSINFGVFPFDYDVDAHNYALRARQQQKIGRVDNILVLGADRNEWARTSVTNSSDASQDADALYVKDDVVYATGTRLSLGARTEKIHKEGGGLTLNDRQDAWELGLSHPVATDWTAWFRVGRSYRLPTADEFNFTRDGEMLRPQTSNDAEVGARWTYAAGKLEARLYESHLTDEIGFDPDVPTTFGQGANVNFDPTRREGVEVDWNHALTSSLGLAVHGAVRRATFRSGPHEGKDVPLVPRETLAVRADWVPAAGHRINAGVNWVSSQHPDFDNACRMPSYVTADARYAWQFLRNAELALGVTNLFDQRFYTQAFGCVGGQTTSIYPEPRRQFTASVRVQF</sequence>
<keyword evidence="3 10" id="KW-0813">Transport</keyword>
<evidence type="ECO:0000256" key="10">
    <source>
        <dbReference type="PROSITE-ProRule" id="PRU01360"/>
    </source>
</evidence>
<dbReference type="GO" id="GO:0009279">
    <property type="term" value="C:cell outer membrane"/>
    <property type="evidence" value="ECO:0007669"/>
    <property type="project" value="UniProtKB-SubCell"/>
</dbReference>
<gene>
    <name evidence="15" type="ORF">JJB11_09720</name>
</gene>
<keyword evidence="8 15" id="KW-0675">Receptor</keyword>
<dbReference type="PROSITE" id="PS52016">
    <property type="entry name" value="TONB_DEPENDENT_REC_3"/>
    <property type="match status" value="1"/>
</dbReference>
<keyword evidence="4 10" id="KW-1134">Transmembrane beta strand</keyword>
<name>A0A934TS22_9BURK</name>
<feature type="domain" description="TonB-dependent receptor-like beta-barrel" evidence="13">
    <location>
        <begin position="188"/>
        <end position="608"/>
    </location>
</feature>
<accession>A0A934TS22</accession>
<keyword evidence="9 10" id="KW-0998">Cell outer membrane</keyword>
<keyword evidence="16" id="KW-1185">Reference proteome</keyword>
<comment type="caution">
    <text evidence="15">The sequence shown here is derived from an EMBL/GenBank/DDBJ whole genome shotgun (WGS) entry which is preliminary data.</text>
</comment>
<evidence type="ECO:0000256" key="12">
    <source>
        <dbReference type="SAM" id="SignalP"/>
    </source>
</evidence>
<reference evidence="15" key="2">
    <citation type="submission" date="2021-01" db="EMBL/GenBank/DDBJ databases">
        <authorList>
            <person name="Kang M."/>
        </authorList>
    </citation>
    <scope>NUCLEOTIDE SEQUENCE</scope>
    <source>
        <strain evidence="15">KACC 17527</strain>
    </source>
</reference>